<feature type="compositionally biased region" description="Basic residues" evidence="1">
    <location>
        <begin position="110"/>
        <end position="122"/>
    </location>
</feature>
<reference evidence="2 3" key="1">
    <citation type="submission" date="2019-06" db="EMBL/GenBank/DDBJ databases">
        <title>A chromosomal-level reference genome of Carpinus fangiana (Coryloideae, Betulaceae).</title>
        <authorList>
            <person name="Yang X."/>
            <person name="Wang Z."/>
            <person name="Zhang L."/>
            <person name="Hao G."/>
            <person name="Liu J."/>
            <person name="Yang Y."/>
        </authorList>
    </citation>
    <scope>NUCLEOTIDE SEQUENCE [LARGE SCALE GENOMIC DNA]</scope>
    <source>
        <strain evidence="2">Cfa_2016G</strain>
        <tissue evidence="2">Leaf</tissue>
    </source>
</reference>
<dbReference type="AlphaFoldDB" id="A0A5N6RU08"/>
<feature type="region of interest" description="Disordered" evidence="1">
    <location>
        <begin position="29"/>
        <end position="80"/>
    </location>
</feature>
<feature type="region of interest" description="Disordered" evidence="1">
    <location>
        <begin position="319"/>
        <end position="571"/>
    </location>
</feature>
<evidence type="ECO:0000313" key="3">
    <source>
        <dbReference type="Proteomes" id="UP000327013"/>
    </source>
</evidence>
<dbReference type="EMBL" id="CM017328">
    <property type="protein sequence ID" value="KAE8125855.1"/>
    <property type="molecule type" value="Genomic_DNA"/>
</dbReference>
<feature type="region of interest" description="Disordered" evidence="1">
    <location>
        <begin position="617"/>
        <end position="641"/>
    </location>
</feature>
<feature type="compositionally biased region" description="Basic and acidic residues" evidence="1">
    <location>
        <begin position="396"/>
        <end position="412"/>
    </location>
</feature>
<feature type="region of interest" description="Disordered" evidence="1">
    <location>
        <begin position="110"/>
        <end position="138"/>
    </location>
</feature>
<proteinExistence type="predicted"/>
<evidence type="ECO:0000256" key="1">
    <source>
        <dbReference type="SAM" id="MobiDB-lite"/>
    </source>
</evidence>
<feature type="compositionally biased region" description="Basic and acidic residues" evidence="1">
    <location>
        <begin position="617"/>
        <end position="629"/>
    </location>
</feature>
<organism evidence="2 3">
    <name type="scientific">Carpinus fangiana</name>
    <dbReference type="NCBI Taxonomy" id="176857"/>
    <lineage>
        <taxon>Eukaryota</taxon>
        <taxon>Viridiplantae</taxon>
        <taxon>Streptophyta</taxon>
        <taxon>Embryophyta</taxon>
        <taxon>Tracheophyta</taxon>
        <taxon>Spermatophyta</taxon>
        <taxon>Magnoliopsida</taxon>
        <taxon>eudicotyledons</taxon>
        <taxon>Gunneridae</taxon>
        <taxon>Pentapetalae</taxon>
        <taxon>rosids</taxon>
        <taxon>fabids</taxon>
        <taxon>Fagales</taxon>
        <taxon>Betulaceae</taxon>
        <taxon>Carpinus</taxon>
    </lineage>
</organism>
<feature type="compositionally biased region" description="Low complexity" evidence="1">
    <location>
        <begin position="29"/>
        <end position="43"/>
    </location>
</feature>
<feature type="compositionally biased region" description="Acidic residues" evidence="1">
    <location>
        <begin position="503"/>
        <end position="515"/>
    </location>
</feature>
<gene>
    <name evidence="2" type="ORF">FH972_020624</name>
</gene>
<feature type="compositionally biased region" description="Low complexity" evidence="1">
    <location>
        <begin position="492"/>
        <end position="502"/>
    </location>
</feature>
<keyword evidence="3" id="KW-1185">Reference proteome</keyword>
<feature type="compositionally biased region" description="Basic and acidic residues" evidence="1">
    <location>
        <begin position="123"/>
        <end position="133"/>
    </location>
</feature>
<sequence length="726" mass="81215">MESEKPHRSTGSNSSSTSELFICFTSRLSASSSMKLSSKSILSPGRSREPSQLSLSASLSRRLRSNGSMKGGQASPMFPTGGKKRGCAFENPEPSSPKVTCIGQVRVKTKKQGKKMRTRSKRRGGEASFRRAEQQSTSVVTHQDLNMNIQNNPNGQEHRNQRWVHLPITICEALRAFGAEFNCFLPCRSSCMTGEREKEEKAAVRSDGGENGNGNGSSCGAVFARWLVAMQESEGKGREMELVVGEEDQRVTERSHSLRRMEIFDDGNEIKEERNEDLEEEEARVSICVPPKNALLLMRCRSDPVKMAALANRFWESPVHKVEDEGDDQDEDEDEDQRDEKEEQANVEVGEEWQRELGVETEVTGDEICGSDSEEHGRPEVEANLVMEEQDEDVEENPKQSPEDELQEHLVEQEEDEEEEMHPEVPVEETPLSCSSPEAFVDPENSEMEQSIPKLVQENEHILEDEPEAQYNEEEEEEEEEEAEDFKDARFSSSSLVSVQSEQETEAQEEVEEEANSGALGEEAEEKETPESPREDEETATRQISEPEYPKYNEWDPGLEPKIRESEVKPERDSSVLPDCLLLMMCEPKLSMEVSRETWVCSTDFIRCLPERPVNKTNGGDEVKKRVSTEDSNPTQPAYQLLQPPRSSCSFPLAAAAAGAGASMASMIEQKLVGAKGCEPFVLTRCKSEPMRTASKLAPEACFWKNRKLEPHRPGTLGMGAAGVGF</sequence>
<protein>
    <submittedName>
        <fullName evidence="2">Uncharacterized protein</fullName>
    </submittedName>
</protein>
<dbReference type="PANTHER" id="PTHR33448:SF4">
    <property type="entry name" value="CHLOROPLAST PROTEIN HCF243"/>
    <property type="match status" value="1"/>
</dbReference>
<feature type="compositionally biased region" description="Basic and acidic residues" evidence="1">
    <location>
        <begin position="548"/>
        <end position="571"/>
    </location>
</feature>
<dbReference type="Proteomes" id="UP000327013">
    <property type="component" value="Chromosome 8"/>
</dbReference>
<evidence type="ECO:0000313" key="2">
    <source>
        <dbReference type="EMBL" id="KAE8125855.1"/>
    </source>
</evidence>
<feature type="compositionally biased region" description="Low complexity" evidence="1">
    <location>
        <begin position="51"/>
        <end position="60"/>
    </location>
</feature>
<dbReference type="PANTHER" id="PTHR33448">
    <property type="entry name" value="CHLOROPLAST PROTEIN HCF243-RELATED"/>
    <property type="match status" value="1"/>
</dbReference>
<accession>A0A5N6RU08</accession>
<feature type="compositionally biased region" description="Acidic residues" evidence="1">
    <location>
        <begin position="324"/>
        <end position="337"/>
    </location>
</feature>
<dbReference type="OrthoDB" id="1934890at2759"/>
<feature type="compositionally biased region" description="Acidic residues" evidence="1">
    <location>
        <begin position="465"/>
        <end position="485"/>
    </location>
</feature>
<name>A0A5N6RU08_9ROSI</name>